<dbReference type="Pfam" id="PF01266">
    <property type="entry name" value="DAO"/>
    <property type="match status" value="1"/>
</dbReference>
<name>A0A5N7D3C0_9EURO</name>
<dbReference type="PANTHER" id="PTHR13847">
    <property type="entry name" value="SARCOSINE DEHYDROGENASE-RELATED"/>
    <property type="match status" value="1"/>
</dbReference>
<keyword evidence="3" id="KW-1185">Reference proteome</keyword>
<feature type="domain" description="FAD dependent oxidoreductase" evidence="1">
    <location>
        <begin position="60"/>
        <end position="447"/>
    </location>
</feature>
<dbReference type="GO" id="GO:0005737">
    <property type="term" value="C:cytoplasm"/>
    <property type="evidence" value="ECO:0007669"/>
    <property type="project" value="TreeGrafter"/>
</dbReference>
<evidence type="ECO:0000259" key="1">
    <source>
        <dbReference type="Pfam" id="PF01266"/>
    </source>
</evidence>
<gene>
    <name evidence="2" type="ORF">BDV37DRAFT_286351</name>
</gene>
<organism evidence="2 3">
    <name type="scientific">Aspergillus pseudonomiae</name>
    <dbReference type="NCBI Taxonomy" id="1506151"/>
    <lineage>
        <taxon>Eukaryota</taxon>
        <taxon>Fungi</taxon>
        <taxon>Dikarya</taxon>
        <taxon>Ascomycota</taxon>
        <taxon>Pezizomycotina</taxon>
        <taxon>Eurotiomycetes</taxon>
        <taxon>Eurotiomycetidae</taxon>
        <taxon>Eurotiales</taxon>
        <taxon>Aspergillaceae</taxon>
        <taxon>Aspergillus</taxon>
        <taxon>Aspergillus subgen. Circumdati</taxon>
    </lineage>
</organism>
<sequence>MQGVLENATNQDSKAYNTVDLLATMAEAFPANNGMTSFWRTEPHSLDSHRSTEVLPDASDIVIIGAGYAGVSTAYHCMRLSQSSSADKPSIVILEARQACSGATGRNGKSQLNLGGHLKPDVYYQVSALADKYGIDAAEEVAAFELAHMAAVQSCVEEEKIDCDLEFGKVVDVQLDDNHCAKIKTGYESLLAQGALTTTEADFSPKETAEAVSGVKGARGCFRCRTGRLWPYKFTTQLLERTVSAGVNLQTQTPVLRISETPDIDGRWTVVTSRGSVRAKWVVFSSNAYTSAIAPEYKDKIVPVRGVCSRIVVPNPPKTPLNCSYTLRFNAWDYDYLIPRPDGSIVVGGGKSTFFHDSSEWYNNTDDSRLIESATRYFDNYMQRHFHCWEDTGAYTDRVWTGIMGYSTDSLPHVGHIPNKPCQLVIAGFNGHGMPQVFLSAQAIAQMIICGATYEETKLPRLFKTTLERLSSQENHILKHLKAI</sequence>
<dbReference type="Proteomes" id="UP000325579">
    <property type="component" value="Unassembled WGS sequence"/>
</dbReference>
<evidence type="ECO:0000313" key="2">
    <source>
        <dbReference type="EMBL" id="KAE8400729.1"/>
    </source>
</evidence>
<dbReference type="PANTHER" id="PTHR13847:SF279">
    <property type="entry name" value="FAD DEPENDENT OXIDOREDUCTASE DOMAIN-CONTAINING PROTEIN-RELATED"/>
    <property type="match status" value="1"/>
</dbReference>
<dbReference type="OrthoDB" id="429143at2759"/>
<dbReference type="Gene3D" id="3.30.9.10">
    <property type="entry name" value="D-Amino Acid Oxidase, subunit A, domain 2"/>
    <property type="match status" value="1"/>
</dbReference>
<dbReference type="SUPFAM" id="SSF51905">
    <property type="entry name" value="FAD/NAD(P)-binding domain"/>
    <property type="match status" value="1"/>
</dbReference>
<dbReference type="InterPro" id="IPR036188">
    <property type="entry name" value="FAD/NAD-bd_sf"/>
</dbReference>
<proteinExistence type="predicted"/>
<dbReference type="AlphaFoldDB" id="A0A5N7D3C0"/>
<accession>A0A5N7D3C0</accession>
<reference evidence="2 3" key="1">
    <citation type="submission" date="2019-04" db="EMBL/GenBank/DDBJ databases">
        <authorList>
            <consortium name="DOE Joint Genome Institute"/>
            <person name="Mondo S."/>
            <person name="Kjaerbolling I."/>
            <person name="Vesth T."/>
            <person name="Frisvad J.C."/>
            <person name="Nybo J.L."/>
            <person name="Theobald S."/>
            <person name="Kildgaard S."/>
            <person name="Isbrandt T."/>
            <person name="Kuo A."/>
            <person name="Sato A."/>
            <person name="Lyhne E.K."/>
            <person name="Kogle M.E."/>
            <person name="Wiebenga A."/>
            <person name="Kun R.S."/>
            <person name="Lubbers R.J."/>
            <person name="Makela M.R."/>
            <person name="Barry K."/>
            <person name="Chovatia M."/>
            <person name="Clum A."/>
            <person name="Daum C."/>
            <person name="Haridas S."/>
            <person name="He G."/>
            <person name="LaButti K."/>
            <person name="Lipzen A."/>
            <person name="Riley R."/>
            <person name="Salamov A."/>
            <person name="Simmons B.A."/>
            <person name="Magnuson J.K."/>
            <person name="Henrissat B."/>
            <person name="Mortensen U.H."/>
            <person name="Larsen T.O."/>
            <person name="Devries R.P."/>
            <person name="Grigoriev I.V."/>
            <person name="Machida M."/>
            <person name="Baker S.E."/>
            <person name="Andersen M.R."/>
            <person name="Cantor M.N."/>
            <person name="Hua S.X."/>
        </authorList>
    </citation>
    <scope>NUCLEOTIDE SEQUENCE [LARGE SCALE GENOMIC DNA]</scope>
    <source>
        <strain evidence="2 3">CBS 119388</strain>
    </source>
</reference>
<dbReference type="GeneID" id="43672594"/>
<evidence type="ECO:0000313" key="3">
    <source>
        <dbReference type="Proteomes" id="UP000325579"/>
    </source>
</evidence>
<dbReference type="RefSeq" id="XP_031938048.1">
    <property type="nucleotide sequence ID" value="XM_032087903.1"/>
</dbReference>
<protein>
    <submittedName>
        <fullName evidence="2">FAD dependent oxidoreductase</fullName>
    </submittedName>
</protein>
<dbReference type="Gene3D" id="3.50.50.60">
    <property type="entry name" value="FAD/NAD(P)-binding domain"/>
    <property type="match status" value="1"/>
</dbReference>
<dbReference type="InterPro" id="IPR006076">
    <property type="entry name" value="FAD-dep_OxRdtase"/>
</dbReference>
<dbReference type="EMBL" id="ML736811">
    <property type="protein sequence ID" value="KAE8400729.1"/>
    <property type="molecule type" value="Genomic_DNA"/>
</dbReference>